<keyword evidence="2" id="KW-1133">Transmembrane helix</keyword>
<reference evidence="3" key="2">
    <citation type="submission" date="2022-06" db="UniProtKB">
        <authorList>
            <consortium name="EnsemblMetazoa"/>
        </authorList>
    </citation>
    <scope>IDENTIFICATION</scope>
    <source>
        <strain evidence="3">DF5081</strain>
    </source>
</reference>
<protein>
    <submittedName>
        <fullName evidence="3">Uncharacterized protein</fullName>
    </submittedName>
</protein>
<sequence length="312" mass="36883">MPAVFEKYDTSFTCPSFARTRRSMVYSVLVFYSLRYFNKVLLSLFYAIMLIVFALEIHDNQLIWLKTKKYVTAAEYSTQFSEKVMVTLHNLLLVPLMYGFYFLIRHVRRSHSKIELEAINELQMERSNRLKELMKLEDEFACKAEYAAAQYKNHIEIRKIMEKNRLTDRRGKWLEIKRTPIVRREKYELYKQSQAVMALLKQLEAKKKDKEKLRNANREMRRNREKAAVEKTVARVTKSKSKKKETKEQNSEVAVEIDVTKVVKKDVTTKRKATVKPPDRSKTSKNKTLKTKKSARRGILKKPAKKESRKGL</sequence>
<keyword evidence="4" id="KW-1185">Reference proteome</keyword>
<evidence type="ECO:0000256" key="1">
    <source>
        <dbReference type="SAM" id="MobiDB-lite"/>
    </source>
</evidence>
<accession>A0A8R1EJY0</accession>
<dbReference type="AlphaFoldDB" id="A0A8R1EJY0"/>
<keyword evidence="2" id="KW-0812">Transmembrane</keyword>
<feature type="compositionally biased region" description="Basic residues" evidence="1">
    <location>
        <begin position="283"/>
        <end position="304"/>
    </location>
</feature>
<feature type="transmembrane region" description="Helical" evidence="2">
    <location>
        <begin position="36"/>
        <end position="55"/>
    </location>
</feature>
<feature type="region of interest" description="Disordered" evidence="1">
    <location>
        <begin position="266"/>
        <end position="312"/>
    </location>
</feature>
<dbReference type="Proteomes" id="UP000005237">
    <property type="component" value="Unassembled WGS sequence"/>
</dbReference>
<evidence type="ECO:0000313" key="3">
    <source>
        <dbReference type="EnsemblMetazoa" id="CJA37439a.1"/>
    </source>
</evidence>
<evidence type="ECO:0000313" key="4">
    <source>
        <dbReference type="Proteomes" id="UP000005237"/>
    </source>
</evidence>
<organism evidence="3 4">
    <name type="scientific">Caenorhabditis japonica</name>
    <dbReference type="NCBI Taxonomy" id="281687"/>
    <lineage>
        <taxon>Eukaryota</taxon>
        <taxon>Metazoa</taxon>
        <taxon>Ecdysozoa</taxon>
        <taxon>Nematoda</taxon>
        <taxon>Chromadorea</taxon>
        <taxon>Rhabditida</taxon>
        <taxon>Rhabditina</taxon>
        <taxon>Rhabditomorpha</taxon>
        <taxon>Rhabditoidea</taxon>
        <taxon>Rhabditidae</taxon>
        <taxon>Peloderinae</taxon>
        <taxon>Caenorhabditis</taxon>
    </lineage>
</organism>
<feature type="transmembrane region" description="Helical" evidence="2">
    <location>
        <begin position="84"/>
        <end position="104"/>
    </location>
</feature>
<name>A0A8R1EJY0_CAEJA</name>
<feature type="compositionally biased region" description="Basic and acidic residues" evidence="1">
    <location>
        <begin position="208"/>
        <end position="233"/>
    </location>
</feature>
<dbReference type="EnsemblMetazoa" id="CJA37439a.1">
    <property type="protein sequence ID" value="CJA37439a.1"/>
    <property type="gene ID" value="WBGene00213286"/>
</dbReference>
<feature type="region of interest" description="Disordered" evidence="1">
    <location>
        <begin position="208"/>
        <end position="254"/>
    </location>
</feature>
<proteinExistence type="predicted"/>
<evidence type="ECO:0000256" key="2">
    <source>
        <dbReference type="SAM" id="Phobius"/>
    </source>
</evidence>
<reference evidence="4" key="1">
    <citation type="submission" date="2010-08" db="EMBL/GenBank/DDBJ databases">
        <authorList>
            <consortium name="Caenorhabditis japonica Sequencing Consortium"/>
            <person name="Wilson R.K."/>
        </authorList>
    </citation>
    <scope>NUCLEOTIDE SEQUENCE [LARGE SCALE GENOMIC DNA]</scope>
    <source>
        <strain evidence="4">DF5081</strain>
    </source>
</reference>
<keyword evidence="2" id="KW-0472">Membrane</keyword>